<keyword evidence="1" id="KW-0732">Signal</keyword>
<reference evidence="2" key="1">
    <citation type="journal article" date="2019" name="Environ. Microbiol.">
        <title>Fungal ecological strategies reflected in gene transcription - a case study of two litter decomposers.</title>
        <authorList>
            <person name="Barbi F."/>
            <person name="Kohler A."/>
            <person name="Barry K."/>
            <person name="Baskaran P."/>
            <person name="Daum C."/>
            <person name="Fauchery L."/>
            <person name="Ihrmark K."/>
            <person name="Kuo A."/>
            <person name="LaButti K."/>
            <person name="Lipzen A."/>
            <person name="Morin E."/>
            <person name="Grigoriev I.V."/>
            <person name="Henrissat B."/>
            <person name="Lindahl B."/>
            <person name="Martin F."/>
        </authorList>
    </citation>
    <scope>NUCLEOTIDE SEQUENCE</scope>
    <source>
        <strain evidence="2">JB14</strain>
    </source>
</reference>
<protein>
    <submittedName>
        <fullName evidence="2">Uncharacterized protein</fullName>
    </submittedName>
</protein>
<evidence type="ECO:0000313" key="2">
    <source>
        <dbReference type="EMBL" id="KAE9383765.1"/>
    </source>
</evidence>
<feature type="chain" id="PRO_5025380162" evidence="1">
    <location>
        <begin position="26"/>
        <end position="179"/>
    </location>
</feature>
<organism evidence="2 3">
    <name type="scientific">Gymnopus androsaceus JB14</name>
    <dbReference type="NCBI Taxonomy" id="1447944"/>
    <lineage>
        <taxon>Eukaryota</taxon>
        <taxon>Fungi</taxon>
        <taxon>Dikarya</taxon>
        <taxon>Basidiomycota</taxon>
        <taxon>Agaricomycotina</taxon>
        <taxon>Agaricomycetes</taxon>
        <taxon>Agaricomycetidae</taxon>
        <taxon>Agaricales</taxon>
        <taxon>Marasmiineae</taxon>
        <taxon>Omphalotaceae</taxon>
        <taxon>Gymnopus</taxon>
    </lineage>
</organism>
<evidence type="ECO:0000256" key="1">
    <source>
        <dbReference type="SAM" id="SignalP"/>
    </source>
</evidence>
<dbReference type="EMBL" id="ML770336">
    <property type="protein sequence ID" value="KAE9383765.1"/>
    <property type="molecule type" value="Genomic_DNA"/>
</dbReference>
<sequence length="179" mass="19053">MFRLTFHSLLPGAIFFHALVTVVLSAGVNRSIDDALGDSVTGKKPTFLPSTPGVWENQTVCPGCALLPPTTSAFDGTYTAATYHPDLKNISVSFDFTGTAVYIFFILANNPPNPTITATTAANFTLDSSLVGSLSHFPDNLEFPAFQFNESALAFSTTGLENGAHQMIISTTDLLRVSG</sequence>
<dbReference type="AlphaFoldDB" id="A0A6A4GEI1"/>
<gene>
    <name evidence="2" type="ORF">BT96DRAFT_718412</name>
</gene>
<feature type="signal peptide" evidence="1">
    <location>
        <begin position="1"/>
        <end position="25"/>
    </location>
</feature>
<evidence type="ECO:0000313" key="3">
    <source>
        <dbReference type="Proteomes" id="UP000799118"/>
    </source>
</evidence>
<dbReference type="Proteomes" id="UP000799118">
    <property type="component" value="Unassembled WGS sequence"/>
</dbReference>
<proteinExistence type="predicted"/>
<accession>A0A6A4GEI1</accession>
<keyword evidence="3" id="KW-1185">Reference proteome</keyword>
<name>A0A6A4GEI1_9AGAR</name>
<dbReference type="OrthoDB" id="2758521at2759"/>